<evidence type="ECO:0000313" key="6">
    <source>
        <dbReference type="EMBL" id="MCQ8835062.1"/>
    </source>
</evidence>
<feature type="region of interest" description="Disordered" evidence="4">
    <location>
        <begin position="601"/>
        <end position="713"/>
    </location>
</feature>
<dbReference type="RefSeq" id="WP_257635266.1">
    <property type="nucleotide sequence ID" value="NZ_JANIIC010000068.1"/>
</dbReference>
<dbReference type="InterPro" id="IPR001242">
    <property type="entry name" value="Condensation_dom"/>
</dbReference>
<dbReference type="Gene3D" id="3.30.300.30">
    <property type="match status" value="1"/>
</dbReference>
<dbReference type="InterPro" id="IPR009081">
    <property type="entry name" value="PP-bd_ACP"/>
</dbReference>
<dbReference type="PANTHER" id="PTHR45527">
    <property type="entry name" value="NONRIBOSOMAL PEPTIDE SYNTHETASE"/>
    <property type="match status" value="1"/>
</dbReference>
<dbReference type="GO" id="GO:0009366">
    <property type="term" value="C:enterobactin synthetase complex"/>
    <property type="evidence" value="ECO:0007669"/>
    <property type="project" value="TreeGrafter"/>
</dbReference>
<dbReference type="InterPro" id="IPR045851">
    <property type="entry name" value="AMP-bd_C_sf"/>
</dbReference>
<dbReference type="InterPro" id="IPR023213">
    <property type="entry name" value="CAT-like_dom_sf"/>
</dbReference>
<evidence type="ECO:0000256" key="2">
    <source>
        <dbReference type="ARBA" id="ARBA00022450"/>
    </source>
</evidence>
<dbReference type="EMBL" id="JANIIC010000068">
    <property type="protein sequence ID" value="MCQ8835062.1"/>
    <property type="molecule type" value="Genomic_DNA"/>
</dbReference>
<reference evidence="6" key="1">
    <citation type="submission" date="2022-06" db="EMBL/GenBank/DDBJ databases">
        <title>WGS of actinobacteria.</title>
        <authorList>
            <person name="Thawai C."/>
        </authorList>
    </citation>
    <scope>NUCLEOTIDE SEQUENCE</scope>
    <source>
        <strain evidence="6">DSM 42010</strain>
    </source>
</reference>
<dbReference type="InterPro" id="IPR006162">
    <property type="entry name" value="Ppantetheine_attach_site"/>
</dbReference>
<dbReference type="PROSITE" id="PS50075">
    <property type="entry name" value="CARRIER"/>
    <property type="match status" value="1"/>
</dbReference>
<evidence type="ECO:0000256" key="1">
    <source>
        <dbReference type="ARBA" id="ARBA00001957"/>
    </source>
</evidence>
<feature type="domain" description="Carrier" evidence="5">
    <location>
        <begin position="129"/>
        <end position="204"/>
    </location>
</feature>
<dbReference type="GO" id="GO:0005829">
    <property type="term" value="C:cytosol"/>
    <property type="evidence" value="ECO:0007669"/>
    <property type="project" value="TreeGrafter"/>
</dbReference>
<dbReference type="Pfam" id="PF00550">
    <property type="entry name" value="PP-binding"/>
    <property type="match status" value="1"/>
</dbReference>
<dbReference type="SUPFAM" id="SSF52777">
    <property type="entry name" value="CoA-dependent acyltransferases"/>
    <property type="match status" value="3"/>
</dbReference>
<sequence>MAAVHRANSRAVHDHLADRLRALCQEEGASLFMALLAGFYVVLHRYSGQADLPVGGTNDPHWRRACAVTVPDIDAHVRRWLPEPVVPAHYVPLPELPLTSNGKTDRAQLRRLAADPEVVERAAWTVATRELTGTEQVVSDVWRELLDCGDVTPDDDFFGLGGHSLLTLQVVFRLRKRLNIALPARAPFDHRTLAELAACVDALRAPEAEPEADTAPPPLTATSRAGALPASCAQERLWFMDRLNPGDPRYNVPAFDRIHGPLDPEALSRALDALVARHEVLRTLITAPEGTPRQEIRPPEPVPFPLVDLTALPPIAREAELDRLVRAEYHRPFDLAEGPVLRAHLVRLAPEDHALLLSLHHIVHDGWSFGLFNSDLAAFYQALAEGGEPDPDTPPVQYADYAVWQRRLLDEGHWDGQLAYWKRRLAGVTELPPLATDHPRPVRPTGGGRLLPVSIPAEAVGELRRLCRTAGTTPFAVLLTAFGTALCGYTGEREVTIGTDVAGRTAAETQEMLGFFVNQLVLRVDLAGRPTRWELLSRVHGTVLEALSNQDVPFERVVQALNPPRSRRHSPLFQSKLVLNSTPGRPGLELAGAAQRRLLAGDGRCQRAGHGRPARRPRTRAGHTAPRSSRPPWSPRPPRRSSGIWRRAVCSGTPTPGSRRTTRSSTSSSTTPECLTAPRSGWSWSSCSPPSGMSPPWPPRSTSAAAPCATPRC</sequence>
<dbReference type="Gene3D" id="3.30.559.10">
    <property type="entry name" value="Chloramphenicol acetyltransferase-like domain"/>
    <property type="match status" value="1"/>
</dbReference>
<evidence type="ECO:0000313" key="7">
    <source>
        <dbReference type="Proteomes" id="UP001142400"/>
    </source>
</evidence>
<dbReference type="PROSITE" id="PS00012">
    <property type="entry name" value="PHOSPHOPANTETHEINE"/>
    <property type="match status" value="1"/>
</dbReference>
<dbReference type="Gene3D" id="1.10.1200.10">
    <property type="entry name" value="ACP-like"/>
    <property type="match status" value="1"/>
</dbReference>
<dbReference type="Gene3D" id="3.30.559.30">
    <property type="entry name" value="Nonribosomal peptide synthetase, condensation domain"/>
    <property type="match status" value="1"/>
</dbReference>
<keyword evidence="2" id="KW-0596">Phosphopantetheine</keyword>
<organism evidence="6 7">
    <name type="scientific">Streptomyces malaysiensis subsp. samsunensis</name>
    <dbReference type="NCBI Taxonomy" id="459658"/>
    <lineage>
        <taxon>Bacteria</taxon>
        <taxon>Bacillati</taxon>
        <taxon>Actinomycetota</taxon>
        <taxon>Actinomycetes</taxon>
        <taxon>Kitasatosporales</taxon>
        <taxon>Streptomycetaceae</taxon>
        <taxon>Streptomyces</taxon>
        <taxon>Streptomyces violaceusniger group</taxon>
    </lineage>
</organism>
<dbReference type="SMART" id="SM00823">
    <property type="entry name" value="PKS_PP"/>
    <property type="match status" value="1"/>
</dbReference>
<gene>
    <name evidence="6" type="ORF">NQU54_39950</name>
</gene>
<accession>A0A9X2RY80</accession>
<feature type="compositionally biased region" description="Basic residues" evidence="4">
    <location>
        <begin position="607"/>
        <end position="621"/>
    </location>
</feature>
<comment type="caution">
    <text evidence="6">The sequence shown here is derived from an EMBL/GenBank/DDBJ whole genome shotgun (WGS) entry which is preliminary data.</text>
</comment>
<evidence type="ECO:0000259" key="5">
    <source>
        <dbReference type="PROSITE" id="PS50075"/>
    </source>
</evidence>
<name>A0A9X2RY80_STRMQ</name>
<protein>
    <submittedName>
        <fullName evidence="6">Condensation domain-containing protein</fullName>
    </submittedName>
</protein>
<dbReference type="GO" id="GO:0043041">
    <property type="term" value="P:amino acid activation for nonribosomal peptide biosynthetic process"/>
    <property type="evidence" value="ECO:0007669"/>
    <property type="project" value="TreeGrafter"/>
</dbReference>
<feature type="compositionally biased region" description="Low complexity" evidence="4">
    <location>
        <begin position="622"/>
        <end position="631"/>
    </location>
</feature>
<dbReference type="InterPro" id="IPR020806">
    <property type="entry name" value="PKS_PP-bd"/>
</dbReference>
<dbReference type="AlphaFoldDB" id="A0A9X2RY80"/>
<dbReference type="GO" id="GO:0031177">
    <property type="term" value="F:phosphopantetheine binding"/>
    <property type="evidence" value="ECO:0007669"/>
    <property type="project" value="InterPro"/>
</dbReference>
<feature type="region of interest" description="Disordered" evidence="4">
    <location>
        <begin position="207"/>
        <end position="226"/>
    </location>
</feature>
<dbReference type="Pfam" id="PF00668">
    <property type="entry name" value="Condensation"/>
    <property type="match status" value="1"/>
</dbReference>
<evidence type="ECO:0000256" key="4">
    <source>
        <dbReference type="SAM" id="MobiDB-lite"/>
    </source>
</evidence>
<dbReference type="SUPFAM" id="SSF47336">
    <property type="entry name" value="ACP-like"/>
    <property type="match status" value="1"/>
</dbReference>
<dbReference type="Proteomes" id="UP001142400">
    <property type="component" value="Unassembled WGS sequence"/>
</dbReference>
<feature type="compositionally biased region" description="Low complexity" evidence="4">
    <location>
        <begin position="651"/>
        <end position="691"/>
    </location>
</feature>
<feature type="region of interest" description="Disordered" evidence="4">
    <location>
        <begin position="565"/>
        <end position="588"/>
    </location>
</feature>
<proteinExistence type="predicted"/>
<dbReference type="GO" id="GO:0047527">
    <property type="term" value="F:2,3-dihydroxybenzoate-serine ligase activity"/>
    <property type="evidence" value="ECO:0007669"/>
    <property type="project" value="TreeGrafter"/>
</dbReference>
<evidence type="ECO:0000256" key="3">
    <source>
        <dbReference type="ARBA" id="ARBA00022553"/>
    </source>
</evidence>
<dbReference type="GO" id="GO:0008610">
    <property type="term" value="P:lipid biosynthetic process"/>
    <property type="evidence" value="ECO:0007669"/>
    <property type="project" value="UniProtKB-ARBA"/>
</dbReference>
<dbReference type="PANTHER" id="PTHR45527:SF1">
    <property type="entry name" value="FATTY ACID SYNTHASE"/>
    <property type="match status" value="1"/>
</dbReference>
<dbReference type="SUPFAM" id="SSF56801">
    <property type="entry name" value="Acetyl-CoA synthetase-like"/>
    <property type="match status" value="1"/>
</dbReference>
<dbReference type="GO" id="GO:0009239">
    <property type="term" value="P:enterobactin biosynthetic process"/>
    <property type="evidence" value="ECO:0007669"/>
    <property type="project" value="TreeGrafter"/>
</dbReference>
<comment type="cofactor">
    <cofactor evidence="1">
        <name>pantetheine 4'-phosphate</name>
        <dbReference type="ChEBI" id="CHEBI:47942"/>
    </cofactor>
</comment>
<dbReference type="InterPro" id="IPR036736">
    <property type="entry name" value="ACP-like_sf"/>
</dbReference>
<dbReference type="CDD" id="cd19531">
    <property type="entry name" value="LCL_NRPS-like"/>
    <property type="match status" value="1"/>
</dbReference>
<keyword evidence="7" id="KW-1185">Reference proteome</keyword>
<keyword evidence="3" id="KW-0597">Phosphoprotein</keyword>